<dbReference type="PROSITE" id="PS00815">
    <property type="entry name" value="AIPM_HOMOCIT_SYNTH_1"/>
    <property type="match status" value="1"/>
</dbReference>
<evidence type="ECO:0000313" key="12">
    <source>
        <dbReference type="Proteomes" id="UP000663088"/>
    </source>
</evidence>
<evidence type="ECO:0000256" key="4">
    <source>
        <dbReference type="ARBA" id="ARBA00022624"/>
    </source>
</evidence>
<evidence type="ECO:0000256" key="9">
    <source>
        <dbReference type="RuleBase" id="RU003523"/>
    </source>
</evidence>
<dbReference type="InterPro" id="IPR036230">
    <property type="entry name" value="LeuA_allosteric_dom_sf"/>
</dbReference>
<dbReference type="InterPro" id="IPR000891">
    <property type="entry name" value="PYR_CT"/>
</dbReference>
<keyword evidence="12" id="KW-1185">Reference proteome</keyword>
<comment type="catalytic activity">
    <reaction evidence="7">
        <text>pyruvate + acetyl-CoA + H2O = (3R)-citramalate + CoA + H(+)</text>
        <dbReference type="Rhea" id="RHEA:19045"/>
        <dbReference type="ChEBI" id="CHEBI:15361"/>
        <dbReference type="ChEBI" id="CHEBI:15377"/>
        <dbReference type="ChEBI" id="CHEBI:15378"/>
        <dbReference type="ChEBI" id="CHEBI:30934"/>
        <dbReference type="ChEBI" id="CHEBI:57287"/>
        <dbReference type="ChEBI" id="CHEBI:57288"/>
        <dbReference type="EC" id="2.3.3.21"/>
    </reaction>
</comment>
<evidence type="ECO:0000313" key="11">
    <source>
        <dbReference type="EMBL" id="QSR87439.1"/>
    </source>
</evidence>
<keyword evidence="4" id="KW-0412">Isoleucine biosynthesis</keyword>
<dbReference type="InterPro" id="IPR054691">
    <property type="entry name" value="LeuA/HCS_post-cat"/>
</dbReference>
<organism evidence="11 12">
    <name type="scientific">Candidatus Methylacidiphilum infernorum</name>
    <dbReference type="NCBI Taxonomy" id="511746"/>
    <lineage>
        <taxon>Bacteria</taxon>
        <taxon>Pseudomonadati</taxon>
        <taxon>Verrucomicrobiota</taxon>
        <taxon>Methylacidiphilae</taxon>
        <taxon>Methylacidiphilales</taxon>
        <taxon>Methylacidiphilaceae</taxon>
        <taxon>Methylacidiphilum (ex Ratnadevi et al. 2023)</taxon>
    </lineage>
</organism>
<dbReference type="SMART" id="SM00917">
    <property type="entry name" value="LeuA_dimer"/>
    <property type="match status" value="1"/>
</dbReference>
<dbReference type="EC" id="2.3.3.21" evidence="8"/>
<dbReference type="InterPro" id="IPR002034">
    <property type="entry name" value="AIPM/Hcit_synth_CS"/>
</dbReference>
<evidence type="ECO:0000256" key="8">
    <source>
        <dbReference type="NCBIfam" id="TIGR00977"/>
    </source>
</evidence>
<dbReference type="InterPro" id="IPR013709">
    <property type="entry name" value="2-isopropylmalate_synth_dimer"/>
</dbReference>
<comment type="similarity">
    <text evidence="2 9">Belongs to the alpha-IPM synthase/homocitrate synthase family.</text>
</comment>
<dbReference type="SUPFAM" id="SSF110921">
    <property type="entry name" value="2-isopropylmalate synthase LeuA, allosteric (dimerisation) domain"/>
    <property type="match status" value="1"/>
</dbReference>
<dbReference type="PANTHER" id="PTHR43538:SF1">
    <property type="entry name" value="(R)-CITRAMALATE SYNTHASE"/>
    <property type="match status" value="1"/>
</dbReference>
<dbReference type="Pfam" id="PF08502">
    <property type="entry name" value="LeuA_dimer"/>
    <property type="match status" value="1"/>
</dbReference>
<keyword evidence="3" id="KW-0028">Amino-acid biosynthesis</keyword>
<evidence type="ECO:0000256" key="6">
    <source>
        <dbReference type="ARBA" id="ARBA00023304"/>
    </source>
</evidence>
<protein>
    <recommendedName>
        <fullName evidence="8">Citramalate synthase</fullName>
        <ecNumber evidence="8">2.3.3.21</ecNumber>
    </recommendedName>
</protein>
<dbReference type="InterPro" id="IPR013785">
    <property type="entry name" value="Aldolase_TIM"/>
</dbReference>
<feature type="domain" description="Pyruvate carboxyltransferase" evidence="10">
    <location>
        <begin position="9"/>
        <end position="274"/>
    </location>
</feature>
<dbReference type="Gene3D" id="3.20.20.70">
    <property type="entry name" value="Aldolase class I"/>
    <property type="match status" value="1"/>
</dbReference>
<dbReference type="PANTHER" id="PTHR43538">
    <property type="entry name" value="ALPHA-IPM SYNTHASE/HOMOCITRATE SYNTHASE"/>
    <property type="match status" value="1"/>
</dbReference>
<dbReference type="InterPro" id="IPR005675">
    <property type="entry name" value="Citramal_synthase"/>
</dbReference>
<accession>A0ABX7PWR9</accession>
<keyword evidence="5 9" id="KW-0808">Transferase</keyword>
<dbReference type="Gene3D" id="1.10.238.260">
    <property type="match status" value="1"/>
</dbReference>
<evidence type="ECO:0000256" key="7">
    <source>
        <dbReference type="ARBA" id="ARBA00048263"/>
    </source>
</evidence>
<reference evidence="11 12" key="1">
    <citation type="submission" date="2020-12" db="EMBL/GenBank/DDBJ databases">
        <authorList>
            <person name="Awala S.I."/>
            <person name="Gwak J.-H."/>
            <person name="Kim S.-J."/>
            <person name="Rhee S.-K."/>
        </authorList>
    </citation>
    <scope>NUCLEOTIDE SEQUENCE [LARGE SCALE GENOMIC DNA]</scope>
    <source>
        <strain evidence="11 12">IT5</strain>
    </source>
</reference>
<evidence type="ECO:0000256" key="1">
    <source>
        <dbReference type="ARBA" id="ARBA00004743"/>
    </source>
</evidence>
<proteinExistence type="inferred from homology"/>
<dbReference type="SUPFAM" id="SSF51569">
    <property type="entry name" value="Aldolase"/>
    <property type="match status" value="1"/>
</dbReference>
<dbReference type="EMBL" id="CP065956">
    <property type="protein sequence ID" value="QSR87439.1"/>
    <property type="molecule type" value="Genomic_DNA"/>
</dbReference>
<sequence length="530" mass="59091">MQTGKKSQLFLYDTTLRDGTQGEAIHFSLSDKLRIAKRLDEFGIQYIEAGWPGSNPKDFAFFNHLKDLELKQAKIAAFGSTRKAHLGVEEDPQIQLLLQAQSPVVTLFGKSWLFHVLEVLKTTAEENLAMIRDSIKFLKSHGREVIFDAEHFFDGFKADKGYALECIHVAEESGADFIVLCDTNGGSLPWEIGNITAEVLSRCRTPIGIHTHNDGELAVANALVAIEAGALQVQGTINGYGERTGNCNLISVIANLELKMGRRVLPPGKLKELRELSLFIDEIANVRPNPRAPFVGKSAFAHKGGTHVNALQKALNSYEHIDPLAVGNTRRILIGELSGRSNIILKAKELGIVLEENNPNIQRILNKIKELEAKGYEFESAEASFALLLKKTLSPYPPFFNLIEYHVSIRQLPAKNYKVCEATVKLSIRGERIYTVAEGDGPVHALDRALREALAKFYPEISQVRLEDYKVRIVDSKEGTASSIRVWVESTDGKRNWSTVGVSHDIVEASWLALFDSIEYWLLKKTEEQT</sequence>
<evidence type="ECO:0000256" key="2">
    <source>
        <dbReference type="ARBA" id="ARBA00006154"/>
    </source>
</evidence>
<dbReference type="Pfam" id="PF22617">
    <property type="entry name" value="HCS_D2"/>
    <property type="match status" value="1"/>
</dbReference>
<keyword evidence="6" id="KW-0100">Branched-chain amino acid biosynthesis</keyword>
<evidence type="ECO:0000256" key="3">
    <source>
        <dbReference type="ARBA" id="ARBA00022605"/>
    </source>
</evidence>
<dbReference type="Proteomes" id="UP000663088">
    <property type="component" value="Chromosome"/>
</dbReference>
<dbReference type="Pfam" id="PF00682">
    <property type="entry name" value="HMGL-like"/>
    <property type="match status" value="1"/>
</dbReference>
<dbReference type="NCBIfam" id="TIGR00977">
    <property type="entry name" value="citramal_synth"/>
    <property type="match status" value="1"/>
</dbReference>
<evidence type="ECO:0000259" key="10">
    <source>
        <dbReference type="PROSITE" id="PS50991"/>
    </source>
</evidence>
<dbReference type="Gene3D" id="3.30.160.270">
    <property type="match status" value="1"/>
</dbReference>
<name>A0ABX7PWR9_9BACT</name>
<evidence type="ECO:0000256" key="5">
    <source>
        <dbReference type="ARBA" id="ARBA00022679"/>
    </source>
</evidence>
<gene>
    <name evidence="11" type="ORF">EM20IM_03690</name>
</gene>
<dbReference type="CDD" id="cd07941">
    <property type="entry name" value="DRE_TIM_LeuA3"/>
    <property type="match status" value="1"/>
</dbReference>
<comment type="pathway">
    <text evidence="1">Amino-acid biosynthesis; L-isoleucine biosynthesis; 2-oxobutanoate from pyruvate: step 1/3.</text>
</comment>
<dbReference type="PROSITE" id="PS50991">
    <property type="entry name" value="PYR_CT"/>
    <property type="match status" value="1"/>
</dbReference>
<dbReference type="RefSeq" id="WP_206847886.1">
    <property type="nucleotide sequence ID" value="NZ_CP065956.1"/>
</dbReference>